<dbReference type="OrthoDB" id="8688418at2"/>
<dbReference type="RefSeq" id="WP_136428361.1">
    <property type="nucleotide sequence ID" value="NZ_SSSM01000005.1"/>
</dbReference>
<dbReference type="AlphaFoldDB" id="A0A4S4FI79"/>
<dbReference type="Pfam" id="PF00440">
    <property type="entry name" value="TetR_N"/>
    <property type="match status" value="1"/>
</dbReference>
<dbReference type="EMBL" id="SSSM01000005">
    <property type="protein sequence ID" value="THG30020.1"/>
    <property type="molecule type" value="Genomic_DNA"/>
</dbReference>
<keyword evidence="5" id="KW-1185">Reference proteome</keyword>
<name>A0A4S4FI79_9MICO</name>
<reference evidence="4 5" key="1">
    <citation type="submission" date="2019-04" db="EMBL/GenBank/DDBJ databases">
        <authorList>
            <person name="Jiang L."/>
        </authorList>
    </citation>
    <scope>NUCLEOTIDE SEQUENCE [LARGE SCALE GENOMIC DNA]</scope>
    <source>
        <strain evidence="4 5">YIM 131853</strain>
    </source>
</reference>
<gene>
    <name evidence="4" type="ORF">E6C64_15380</name>
</gene>
<keyword evidence="1 2" id="KW-0238">DNA-binding</keyword>
<dbReference type="Gene3D" id="1.10.357.10">
    <property type="entry name" value="Tetracycline Repressor, domain 2"/>
    <property type="match status" value="1"/>
</dbReference>
<feature type="DNA-binding region" description="H-T-H motif" evidence="2">
    <location>
        <begin position="37"/>
        <end position="56"/>
    </location>
</feature>
<organism evidence="4 5">
    <name type="scientific">Naasia lichenicola</name>
    <dbReference type="NCBI Taxonomy" id="2565933"/>
    <lineage>
        <taxon>Bacteria</taxon>
        <taxon>Bacillati</taxon>
        <taxon>Actinomycetota</taxon>
        <taxon>Actinomycetes</taxon>
        <taxon>Micrococcales</taxon>
        <taxon>Microbacteriaceae</taxon>
        <taxon>Naasia</taxon>
    </lineage>
</organism>
<evidence type="ECO:0000256" key="1">
    <source>
        <dbReference type="ARBA" id="ARBA00023125"/>
    </source>
</evidence>
<feature type="domain" description="HTH tetR-type" evidence="3">
    <location>
        <begin position="14"/>
        <end position="74"/>
    </location>
</feature>
<dbReference type="GO" id="GO:0003677">
    <property type="term" value="F:DNA binding"/>
    <property type="evidence" value="ECO:0007669"/>
    <property type="project" value="UniProtKB-UniRule"/>
</dbReference>
<evidence type="ECO:0000313" key="5">
    <source>
        <dbReference type="Proteomes" id="UP000309133"/>
    </source>
</evidence>
<dbReference type="PRINTS" id="PR00455">
    <property type="entry name" value="HTHTETR"/>
</dbReference>
<protein>
    <submittedName>
        <fullName evidence="4">TetR/AcrR family transcriptional regulator</fullName>
    </submittedName>
</protein>
<sequence length="213" mass="23154">MLISHPDRRTALKALHRERILGAAQALVDERGGPQFSVDELAARADVARRTVFNHFASLDEILLTLCDRALDVLIEDFLLEVRSAEIGDGSRGCVFDEIVKTIQSADLPLAITSATRLLGGSEAPDARRRALGDAVFARAAERLLLEVARRYPEADPLESELTVATLISGVSVIAKHWAALPGDRLDAAGRAEWQRLLATLTDHARAGYLPTT</sequence>
<proteinExistence type="predicted"/>
<accession>A0A4S4FI79</accession>
<dbReference type="SUPFAM" id="SSF46689">
    <property type="entry name" value="Homeodomain-like"/>
    <property type="match status" value="1"/>
</dbReference>
<comment type="caution">
    <text evidence="4">The sequence shown here is derived from an EMBL/GenBank/DDBJ whole genome shotgun (WGS) entry which is preliminary data.</text>
</comment>
<dbReference type="InterPro" id="IPR009057">
    <property type="entry name" value="Homeodomain-like_sf"/>
</dbReference>
<evidence type="ECO:0000313" key="4">
    <source>
        <dbReference type="EMBL" id="THG30020.1"/>
    </source>
</evidence>
<evidence type="ECO:0000259" key="3">
    <source>
        <dbReference type="PROSITE" id="PS50977"/>
    </source>
</evidence>
<dbReference type="PROSITE" id="PS50977">
    <property type="entry name" value="HTH_TETR_2"/>
    <property type="match status" value="1"/>
</dbReference>
<evidence type="ECO:0000256" key="2">
    <source>
        <dbReference type="PROSITE-ProRule" id="PRU00335"/>
    </source>
</evidence>
<dbReference type="Proteomes" id="UP000309133">
    <property type="component" value="Unassembled WGS sequence"/>
</dbReference>
<dbReference type="InterPro" id="IPR001647">
    <property type="entry name" value="HTH_TetR"/>
</dbReference>